<name>A0ACA9K996_9GLOM</name>
<proteinExistence type="predicted"/>
<sequence>MDPSTRKNGAARVPKTQKAKTPPTLKPKPPKLSATTSNRIDSEPNSSSTPKQSNSNTIVIRGPNINRLSSVFEDPNITADQTIIKSHVAPSLPLSPKLPVPMVKKTYIKKSVSRDNVASDKKANIDESSLIFDDIKAKFQQADDGDNAIPIQTKKFVSNRPNERVSTPTSSSKHTNSVNIKESDSFASSEDSVDLDWTYINQVLEMNEGNSLNDSDTISQQTTSNSSINKSLGRNNSHSAQSSKRNSIIPSNDFEAKRASIANLLSGSSPILVRPRELHLETSKALPPIPTQSPSQSPSIKVTSPLSDINSGSKSEISLTSFSSETTLVEEDEYSIDLKRRRKLWNVIKELVETERIFFQDMILLEEVYYIQAQQIPIFNPYDCKTIFSNLSDIIDFSEHFLNLLLVASGIGETDDDPGKHYEHENDNTAIGEAFAQMMRKSQGEDSRLEAIYGEYCKRHEAAVQKLQEFDNDEQVQGFLQKCKSQCEGRTRSWDIASLLIKPVQRVLKYPLLLQQILSLTKPSHPDYEHLQFSFSEITKVAERINEIKRRKDIVEKIVGSKKKSDADVSLCVLHLIEKCNICVALGMVLRNHLQEEIKHATGIAKPTEDELYKAYVAKFKTLEQKGIQLAKDVRNWVKNVKMFFEDQQRLAAAIEDFYILGVAANKNSDDCVRIVEYGKAIRSFSLSCGKEMEDTIKKIIYPQIEKILDHFKAPAAVMKKRERKILDYDRANSIKARGATPDKTLQQSADAFKSISDQLHEELPLFFVYITEYFDIIVQELIKIQAKFYRQMDMDFRQYFCKYVDVEALQEISDDRELVLRDIDVTTEYTNYFHGSLGMEDRLSELVILNNRQDFTEGNDRHRNGQRYSFSESLGSSGSSKQADDSQNRTERSSSWYSDNSLNNRIQNSFGLDDSDYENRSKNFLDDGFNFQEIKKRSQQRYSAHKKYATDGAIDHRSLEEDDDDDVFHDSLTGEEDDETLFLCQTIHTNNSKEKNELNFKPGALLKIIFIDESGDWWFAVNADTGDRGWVDPAFVERIG</sequence>
<evidence type="ECO:0000313" key="1">
    <source>
        <dbReference type="EMBL" id="CAG8457784.1"/>
    </source>
</evidence>
<evidence type="ECO:0000313" key="2">
    <source>
        <dbReference type="Proteomes" id="UP000789702"/>
    </source>
</evidence>
<protein>
    <submittedName>
        <fullName evidence="1">1518_t:CDS:1</fullName>
    </submittedName>
</protein>
<reference evidence="1" key="1">
    <citation type="submission" date="2021-06" db="EMBL/GenBank/DDBJ databases">
        <authorList>
            <person name="Kallberg Y."/>
            <person name="Tangrot J."/>
            <person name="Rosling A."/>
        </authorList>
    </citation>
    <scope>NUCLEOTIDE SEQUENCE</scope>
    <source>
        <strain evidence="1">IL203A</strain>
    </source>
</reference>
<comment type="caution">
    <text evidence="1">The sequence shown here is derived from an EMBL/GenBank/DDBJ whole genome shotgun (WGS) entry which is preliminary data.</text>
</comment>
<accession>A0ACA9K996</accession>
<organism evidence="1 2">
    <name type="scientific">Dentiscutata heterogama</name>
    <dbReference type="NCBI Taxonomy" id="1316150"/>
    <lineage>
        <taxon>Eukaryota</taxon>
        <taxon>Fungi</taxon>
        <taxon>Fungi incertae sedis</taxon>
        <taxon>Mucoromycota</taxon>
        <taxon>Glomeromycotina</taxon>
        <taxon>Glomeromycetes</taxon>
        <taxon>Diversisporales</taxon>
        <taxon>Gigasporaceae</taxon>
        <taxon>Dentiscutata</taxon>
    </lineage>
</organism>
<gene>
    <name evidence="1" type="ORF">DHETER_LOCUS1145</name>
</gene>
<dbReference type="EMBL" id="CAJVPU010000649">
    <property type="protein sequence ID" value="CAG8457784.1"/>
    <property type="molecule type" value="Genomic_DNA"/>
</dbReference>
<dbReference type="Proteomes" id="UP000789702">
    <property type="component" value="Unassembled WGS sequence"/>
</dbReference>
<keyword evidence="2" id="KW-1185">Reference proteome</keyword>